<dbReference type="FunFam" id="3.40.800.20:FF:000009">
    <property type="entry name" value="Histone deacetylase 11"/>
    <property type="match status" value="1"/>
</dbReference>
<dbReference type="InterPro" id="IPR000286">
    <property type="entry name" value="HDACs"/>
</dbReference>
<keyword evidence="5" id="KW-0378">Hydrolase</keyword>
<dbReference type="PANTHER" id="PTHR10625:SF23">
    <property type="entry name" value="HISTONE DEACETYLASE 11"/>
    <property type="match status" value="1"/>
</dbReference>
<dbReference type="InterPro" id="IPR023801">
    <property type="entry name" value="His_deacetylse_dom"/>
</dbReference>
<dbReference type="PANTHER" id="PTHR10625">
    <property type="entry name" value="HISTONE DEACETYLASE HDAC1-RELATED"/>
    <property type="match status" value="1"/>
</dbReference>
<evidence type="ECO:0000256" key="13">
    <source>
        <dbReference type="ARBA" id="ARBA00072450"/>
    </source>
</evidence>
<proteinExistence type="inferred from homology"/>
<organism evidence="16 17">
    <name type="scientific">Glossina palpalis gambiensis</name>
    <dbReference type="NCBI Taxonomy" id="67801"/>
    <lineage>
        <taxon>Eukaryota</taxon>
        <taxon>Metazoa</taxon>
        <taxon>Ecdysozoa</taxon>
        <taxon>Arthropoda</taxon>
        <taxon>Hexapoda</taxon>
        <taxon>Insecta</taxon>
        <taxon>Pterygota</taxon>
        <taxon>Neoptera</taxon>
        <taxon>Endopterygota</taxon>
        <taxon>Diptera</taxon>
        <taxon>Brachycera</taxon>
        <taxon>Muscomorpha</taxon>
        <taxon>Hippoboscoidea</taxon>
        <taxon>Glossinidae</taxon>
        <taxon>Glossina</taxon>
    </lineage>
</organism>
<evidence type="ECO:0000256" key="1">
    <source>
        <dbReference type="ARBA" id="ARBA00004123"/>
    </source>
</evidence>
<comment type="subunit">
    <text evidence="12">Interacts with HDAC6.</text>
</comment>
<comment type="similarity">
    <text evidence="2">Belongs to the histone deacetylase family.</text>
</comment>
<evidence type="ECO:0000256" key="3">
    <source>
        <dbReference type="ARBA" id="ARBA00012111"/>
    </source>
</evidence>
<evidence type="ECO:0000256" key="10">
    <source>
        <dbReference type="ARBA" id="ARBA00048287"/>
    </source>
</evidence>
<comment type="catalytic activity">
    <reaction evidence="10">
        <text>N(6)-acetyl-L-lysyl-[histone] + H2O = L-lysyl-[histone] + acetate</text>
        <dbReference type="Rhea" id="RHEA:58196"/>
        <dbReference type="Rhea" id="RHEA-COMP:9845"/>
        <dbReference type="Rhea" id="RHEA-COMP:11338"/>
        <dbReference type="ChEBI" id="CHEBI:15377"/>
        <dbReference type="ChEBI" id="CHEBI:29969"/>
        <dbReference type="ChEBI" id="CHEBI:30089"/>
        <dbReference type="ChEBI" id="CHEBI:61930"/>
        <dbReference type="EC" id="3.5.1.98"/>
    </reaction>
</comment>
<dbReference type="EnsemblMetazoa" id="GPPI024733-RA">
    <property type="protein sequence ID" value="GPPI024733-PA"/>
    <property type="gene ID" value="GPPI024733"/>
</dbReference>
<reference evidence="16" key="2">
    <citation type="submission" date="2020-05" db="UniProtKB">
        <authorList>
            <consortium name="EnsemblMetazoa"/>
        </authorList>
    </citation>
    <scope>IDENTIFICATION</scope>
    <source>
        <strain evidence="16">IAEA</strain>
    </source>
</reference>
<feature type="domain" description="Histone deacetylase" evidence="15">
    <location>
        <begin position="103"/>
        <end position="385"/>
    </location>
</feature>
<dbReference type="InterPro" id="IPR044150">
    <property type="entry name" value="HDAC_classIV"/>
</dbReference>
<keyword evidence="6" id="KW-0156">Chromatin regulator</keyword>
<evidence type="ECO:0000256" key="5">
    <source>
        <dbReference type="ARBA" id="ARBA00022801"/>
    </source>
</evidence>
<dbReference type="STRING" id="67801.A0A1B0BBE2"/>
<dbReference type="GO" id="GO:0040029">
    <property type="term" value="P:epigenetic regulation of gene expression"/>
    <property type="evidence" value="ECO:0007669"/>
    <property type="project" value="TreeGrafter"/>
</dbReference>
<keyword evidence="9" id="KW-0539">Nucleus</keyword>
<evidence type="ECO:0000256" key="7">
    <source>
        <dbReference type="ARBA" id="ARBA00023015"/>
    </source>
</evidence>
<dbReference type="InterPro" id="IPR023696">
    <property type="entry name" value="Ureohydrolase_dom_sf"/>
</dbReference>
<dbReference type="PRINTS" id="PR01270">
    <property type="entry name" value="HDASUPER"/>
</dbReference>
<dbReference type="Gene3D" id="3.40.800.20">
    <property type="entry name" value="Histone deacetylase domain"/>
    <property type="match status" value="1"/>
</dbReference>
<dbReference type="SUPFAM" id="SSF52768">
    <property type="entry name" value="Arginase/deacetylase"/>
    <property type="match status" value="1"/>
</dbReference>
<reference evidence="17" key="1">
    <citation type="submission" date="2015-01" db="EMBL/GenBank/DDBJ databases">
        <authorList>
            <person name="Aksoy S."/>
            <person name="Warren W."/>
            <person name="Wilson R.K."/>
        </authorList>
    </citation>
    <scope>NUCLEOTIDE SEQUENCE [LARGE SCALE GENOMIC DNA]</scope>
    <source>
        <strain evidence="17">IAEA</strain>
    </source>
</reference>
<dbReference type="CDD" id="cd09993">
    <property type="entry name" value="HDAC_classIV"/>
    <property type="match status" value="1"/>
</dbReference>
<keyword evidence="14" id="KW-0732">Signal</keyword>
<evidence type="ECO:0000256" key="2">
    <source>
        <dbReference type="ARBA" id="ARBA00005947"/>
    </source>
</evidence>
<dbReference type="EC" id="3.5.1.98" evidence="3"/>
<sequence>FISFCLYKLYFCLLFGKISLLSLLDFAVQQNVDTKKIMQKFTEKVHCEEERHEIVWVKRKINEESSDDKAESNKQIETDNLQLFPIVYSKQYGVHFAKLEKLHPFDAEKGKHIAKLLNEAKWIENWKFYEPLEISKEELLKVHTPEYLRSLNWSINAAKISEIPLLAFVPNCFVQCGYLKPMRFQTAGSILAGKLALNHGWAINLGGGFHHCCSYRGGGFCAYADITLLIQRTFVEESYIKKIMIIDLDAHQGNGHERDFLNNRNVYIMDMYNAYIYPKDEPAKLAIDCGVELLPKTEDAEYLRYLKRGLQFALKEFRPQLVVYNAGTDILLGDPLGALSITPEGVIERDRFVFSTCRSEKIPIVMLLSGGYLKSSAKVIAESIINLKHQDLLTLR</sequence>
<comment type="subcellular location">
    <subcellularLocation>
        <location evidence="1">Nucleus</location>
    </subcellularLocation>
</comment>
<evidence type="ECO:0000256" key="12">
    <source>
        <dbReference type="ARBA" id="ARBA00065154"/>
    </source>
</evidence>
<evidence type="ECO:0000313" key="16">
    <source>
        <dbReference type="EnsemblMetazoa" id="GPPI024733-PA"/>
    </source>
</evidence>
<dbReference type="EMBL" id="JXJN01011418">
    <property type="status" value="NOT_ANNOTATED_CDS"/>
    <property type="molecule type" value="Genomic_DNA"/>
</dbReference>
<evidence type="ECO:0000256" key="11">
    <source>
        <dbReference type="ARBA" id="ARBA00059784"/>
    </source>
</evidence>
<accession>A0A1B0BBE2</accession>
<evidence type="ECO:0000256" key="4">
    <source>
        <dbReference type="ARBA" id="ARBA00022491"/>
    </source>
</evidence>
<evidence type="ECO:0000313" key="17">
    <source>
        <dbReference type="Proteomes" id="UP000092460"/>
    </source>
</evidence>
<dbReference type="GO" id="GO:0000118">
    <property type="term" value="C:histone deacetylase complex"/>
    <property type="evidence" value="ECO:0007669"/>
    <property type="project" value="UniProtKB-ARBA"/>
</dbReference>
<keyword evidence="8" id="KW-0804">Transcription</keyword>
<evidence type="ECO:0000256" key="14">
    <source>
        <dbReference type="SAM" id="SignalP"/>
    </source>
</evidence>
<feature type="signal peptide" evidence="14">
    <location>
        <begin position="1"/>
        <end position="20"/>
    </location>
</feature>
<evidence type="ECO:0000256" key="8">
    <source>
        <dbReference type="ARBA" id="ARBA00023163"/>
    </source>
</evidence>
<keyword evidence="4" id="KW-0678">Repressor</keyword>
<feature type="chain" id="PRO_5008404696" description="Histone deacetylase 11" evidence="14">
    <location>
        <begin position="21"/>
        <end position="396"/>
    </location>
</feature>
<evidence type="ECO:0000259" key="15">
    <source>
        <dbReference type="Pfam" id="PF00850"/>
    </source>
</evidence>
<keyword evidence="7" id="KW-0805">Transcription regulation</keyword>
<dbReference type="GO" id="GO:0141221">
    <property type="term" value="F:histone deacetylase activity, hydrolytic mechanism"/>
    <property type="evidence" value="ECO:0007669"/>
    <property type="project" value="UniProtKB-EC"/>
</dbReference>
<comment type="function">
    <text evidence="11">Responsible for the deacetylation of lysine residues on the N-terminal part of the core histones (H2A, H2B, H3 and H4). Histone deacetylation gives a tag for epigenetic repression and plays an important role in transcriptional regulation, cell cycle progression and developmental events. Histone deacetylases act via the formation of large multiprotein complexes.</text>
</comment>
<name>A0A1B0BBE2_9MUSC</name>
<dbReference type="Pfam" id="PF00850">
    <property type="entry name" value="Hist_deacetyl"/>
    <property type="match status" value="1"/>
</dbReference>
<dbReference type="VEuPathDB" id="VectorBase:GPPI024733"/>
<evidence type="ECO:0000256" key="6">
    <source>
        <dbReference type="ARBA" id="ARBA00022853"/>
    </source>
</evidence>
<evidence type="ECO:0000256" key="9">
    <source>
        <dbReference type="ARBA" id="ARBA00023242"/>
    </source>
</evidence>
<dbReference type="Proteomes" id="UP000092460">
    <property type="component" value="Unassembled WGS sequence"/>
</dbReference>
<keyword evidence="17" id="KW-1185">Reference proteome</keyword>
<dbReference type="AlphaFoldDB" id="A0A1B0BBE2"/>
<protein>
    <recommendedName>
        <fullName evidence="13">Histone deacetylase 11</fullName>
        <ecNumber evidence="3">3.5.1.98</ecNumber>
    </recommendedName>
</protein>
<dbReference type="InterPro" id="IPR037138">
    <property type="entry name" value="His_deacetylse_dom_sf"/>
</dbReference>